<dbReference type="Proteomes" id="UP000001213">
    <property type="component" value="Plasmid pTpau01"/>
</dbReference>
<keyword evidence="4" id="KW-0614">Plasmid</keyword>
<dbReference type="InterPro" id="IPR050091">
    <property type="entry name" value="PKS_NRPS_Biosynth_Enz"/>
</dbReference>
<dbReference type="PANTHER" id="PTHR43775">
    <property type="entry name" value="FATTY ACID SYNTHASE"/>
    <property type="match status" value="1"/>
</dbReference>
<dbReference type="CDD" id="cd00833">
    <property type="entry name" value="PKS"/>
    <property type="match status" value="1"/>
</dbReference>
<dbReference type="eggNOG" id="COG3321">
    <property type="taxonomic scope" value="Bacteria"/>
</dbReference>
<evidence type="ECO:0000259" key="3">
    <source>
        <dbReference type="PROSITE" id="PS52004"/>
    </source>
</evidence>
<dbReference type="InterPro" id="IPR014031">
    <property type="entry name" value="Ketoacyl_synth_C"/>
</dbReference>
<dbReference type="Pfam" id="PF02801">
    <property type="entry name" value="Ketoacyl-synt_C"/>
    <property type="match status" value="1"/>
</dbReference>
<keyword evidence="1 2" id="KW-0808">Transferase</keyword>
<dbReference type="InterPro" id="IPR016039">
    <property type="entry name" value="Thiolase-like"/>
</dbReference>
<evidence type="ECO:0000256" key="1">
    <source>
        <dbReference type="ARBA" id="ARBA00022679"/>
    </source>
</evidence>
<dbReference type="SUPFAM" id="SSF53901">
    <property type="entry name" value="Thiolase-like"/>
    <property type="match status" value="1"/>
</dbReference>
<dbReference type="InterPro" id="IPR018201">
    <property type="entry name" value="Ketoacyl_synth_AS"/>
</dbReference>
<dbReference type="RefSeq" id="WP_013128863.1">
    <property type="nucleotide sequence ID" value="NC_014159.1"/>
</dbReference>
<protein>
    <submittedName>
        <fullName evidence="4">Beta-ketoacyl synthase</fullName>
    </submittedName>
</protein>
<reference evidence="4 5" key="2">
    <citation type="journal article" date="2011" name="Stand. Genomic Sci.">
        <title>Complete genome sequence of Tsukamurella paurometabola type strain (no. 33).</title>
        <authorList>
            <person name="Munk A.C."/>
            <person name="Lapidus A."/>
            <person name="Lucas S."/>
            <person name="Nolan M."/>
            <person name="Tice H."/>
            <person name="Cheng J.F."/>
            <person name="Del Rio T.G."/>
            <person name="Goodwin L."/>
            <person name="Pitluck S."/>
            <person name="Liolios K."/>
            <person name="Huntemann M."/>
            <person name="Ivanova N."/>
            <person name="Mavromatis K."/>
            <person name="Mikhailova N."/>
            <person name="Pati A."/>
            <person name="Chen A."/>
            <person name="Palaniappan K."/>
            <person name="Tapia R."/>
            <person name="Han C."/>
            <person name="Land M."/>
            <person name="Hauser L."/>
            <person name="Chang Y.J."/>
            <person name="Jeffries C.D."/>
            <person name="Brettin T."/>
            <person name="Yasawong M."/>
            <person name="Brambilla E.M."/>
            <person name="Rohde M."/>
            <person name="Sikorski J."/>
            <person name="Goker M."/>
            <person name="Detter J.C."/>
            <person name="Woyke T."/>
            <person name="Bristow J."/>
            <person name="Eisen J.A."/>
            <person name="Markowitz V."/>
            <person name="Hugenholtz P."/>
            <person name="Kyrpides N.C."/>
            <person name="Klenk H.P."/>
        </authorList>
    </citation>
    <scope>NUCLEOTIDE SEQUENCE [LARGE SCALE GENOMIC DNA]</scope>
    <source>
        <strain evidence="5">ATCC 8368 / DSM 20162 / CCUG 35730 / CIP 100753 / JCM 10117 / KCTC 9821 / NBRC 16120 / NCIMB 702349 / NCTC 13040</strain>
        <plasmid evidence="4">pTpau01</plasmid>
    </source>
</reference>
<dbReference type="PROSITE" id="PS00606">
    <property type="entry name" value="KS3_1"/>
    <property type="match status" value="1"/>
</dbReference>
<evidence type="ECO:0000256" key="2">
    <source>
        <dbReference type="RuleBase" id="RU003694"/>
    </source>
</evidence>
<geneLocation type="plasmid" evidence="4 5">
    <name>pTpau01</name>
</geneLocation>
<sequence length="433" mass="43370">MSAPTAADRIVITGIGLEAPGGVETVEQLWDALETGEDLTGHFPRDRGWDLGEIFALHERRGYQRVPDRGGFLDAAAEFDPAFFGLSPREAIAMDPQQRVALRVAHRALAHAGIAPRSLHGTRTGCYLGASAMEYGPSPAEVNEYAGHRVAGAALGAVAGRIAHHLGTVGPAMTVDAACASSLTALHVAIAGLRSGDCELALVGGVCVMGSPAAFYEFSKNHALAPDGVLHAYGAGAAGTVWGEGAGVLVVETAAHAAAAGRPVLAEVLATRVSHNGGGGPIVVPSEAAQTALVADTLAVAGVDPDDVGMVEGHGTGTPLGDPAELAALATAYGRAGVCWLGSIKSATGHTQAAAGVLGLAKAVLCARAGVVAATLHADPPTPRHDWGAGALALPHAAQPFRPAADGRRIAAVSSFGVAGSNAHALITAGGTQ</sequence>
<dbReference type="KEGG" id="tpr:Tpau_4322"/>
<keyword evidence="5" id="KW-1185">Reference proteome</keyword>
<name>D5UZ36_TSUPD</name>
<dbReference type="HOGENOM" id="CLU_000022_16_2_11"/>
<dbReference type="GO" id="GO:0004312">
    <property type="term" value="F:fatty acid synthase activity"/>
    <property type="evidence" value="ECO:0007669"/>
    <property type="project" value="TreeGrafter"/>
</dbReference>
<reference evidence="5" key="1">
    <citation type="submission" date="2010-03" db="EMBL/GenBank/DDBJ databases">
        <title>The complete plasmid of Tsukamurella paurometabola DSM 20162.</title>
        <authorList>
            <consortium name="US DOE Joint Genome Institute (JGI-PGF)"/>
            <person name="Lucas S."/>
            <person name="Copeland A."/>
            <person name="Lapidus A."/>
            <person name="Glavina del Rio T."/>
            <person name="Dalin E."/>
            <person name="Tice H."/>
            <person name="Bruce D."/>
            <person name="Goodwin L."/>
            <person name="Pitluck S."/>
            <person name="Kyrpides N."/>
            <person name="Mavromatis K."/>
            <person name="Ivanova N."/>
            <person name="Mikhailova N."/>
            <person name="Munk A.C."/>
            <person name="Brettin T."/>
            <person name="Detter J.C."/>
            <person name="Tapia R."/>
            <person name="Han C."/>
            <person name="Larimer F."/>
            <person name="Land M."/>
            <person name="Hauser L."/>
            <person name="Markowitz V."/>
            <person name="Cheng J.-F."/>
            <person name="Hugenholtz P."/>
            <person name="Woyke T."/>
            <person name="Wu D."/>
            <person name="Jando M."/>
            <person name="Brambilla E."/>
            <person name="Klenk H.-P."/>
            <person name="Eisen J.A."/>
        </authorList>
    </citation>
    <scope>NUCLEOTIDE SEQUENCE [LARGE SCALE GENOMIC DNA]</scope>
    <source>
        <strain evidence="5">ATCC 8368 / DSM 20162 / CCUG 35730 / CIP 100753 / JCM 10117 / KCTC 9821 / NBRC 16120 / NCIMB 702349 / NCTC 13040</strain>
        <plasmid evidence="5">pTpau01</plasmid>
    </source>
</reference>
<dbReference type="PROSITE" id="PS52004">
    <property type="entry name" value="KS3_2"/>
    <property type="match status" value="1"/>
</dbReference>
<dbReference type="GO" id="GO:0006633">
    <property type="term" value="P:fatty acid biosynthetic process"/>
    <property type="evidence" value="ECO:0007669"/>
    <property type="project" value="InterPro"/>
</dbReference>
<accession>D5UZ36</accession>
<dbReference type="PANTHER" id="PTHR43775:SF51">
    <property type="entry name" value="INACTIVE PHENOLPHTHIOCEROL SYNTHESIS POLYKETIDE SYNTHASE TYPE I PKS1-RELATED"/>
    <property type="match status" value="1"/>
</dbReference>
<dbReference type="GO" id="GO:0004315">
    <property type="term" value="F:3-oxoacyl-[acyl-carrier-protein] synthase activity"/>
    <property type="evidence" value="ECO:0007669"/>
    <property type="project" value="InterPro"/>
</dbReference>
<dbReference type="InterPro" id="IPR014030">
    <property type="entry name" value="Ketoacyl_synth_N"/>
</dbReference>
<proteinExistence type="inferred from homology"/>
<dbReference type="Gene3D" id="3.40.47.10">
    <property type="match status" value="1"/>
</dbReference>
<comment type="similarity">
    <text evidence="2">Belongs to the thiolase-like superfamily. Beta-ketoacyl-ACP synthases family.</text>
</comment>
<evidence type="ECO:0000313" key="4">
    <source>
        <dbReference type="EMBL" id="ADG80883.1"/>
    </source>
</evidence>
<gene>
    <name evidence="4" type="ordered locus">Tpau_4322</name>
</gene>
<evidence type="ECO:0000313" key="5">
    <source>
        <dbReference type="Proteomes" id="UP000001213"/>
    </source>
</evidence>
<organism evidence="4 5">
    <name type="scientific">Tsukamurella paurometabola (strain ATCC 8368 / DSM 20162 / CCUG 35730 / CIP 100753 / JCM 10117 / KCTC 9821 / NBRC 16120 / NCIMB 702349 / NCTC 13040)</name>
    <name type="common">Corynebacterium paurometabolum</name>
    <dbReference type="NCBI Taxonomy" id="521096"/>
    <lineage>
        <taxon>Bacteria</taxon>
        <taxon>Bacillati</taxon>
        <taxon>Actinomycetota</taxon>
        <taxon>Actinomycetes</taxon>
        <taxon>Mycobacteriales</taxon>
        <taxon>Tsukamurellaceae</taxon>
        <taxon>Tsukamurella</taxon>
    </lineage>
</organism>
<feature type="domain" description="Ketosynthase family 3 (KS3)" evidence="3">
    <location>
        <begin position="7"/>
        <end position="429"/>
    </location>
</feature>
<dbReference type="EMBL" id="CP001967">
    <property type="protein sequence ID" value="ADG80883.1"/>
    <property type="molecule type" value="Genomic_DNA"/>
</dbReference>
<dbReference type="SMART" id="SM00825">
    <property type="entry name" value="PKS_KS"/>
    <property type="match status" value="1"/>
</dbReference>
<dbReference type="InterPro" id="IPR020841">
    <property type="entry name" value="PKS_Beta-ketoAc_synthase_dom"/>
</dbReference>
<dbReference type="Pfam" id="PF00109">
    <property type="entry name" value="ketoacyl-synt"/>
    <property type="match status" value="1"/>
</dbReference>
<dbReference type="AlphaFoldDB" id="D5UZ36"/>